<organism evidence="3 4">
    <name type="scientific">Cordyceps militaris</name>
    <name type="common">Caterpillar fungus</name>
    <name type="synonym">Clavaria militaris</name>
    <dbReference type="NCBI Taxonomy" id="73501"/>
    <lineage>
        <taxon>Eukaryota</taxon>
        <taxon>Fungi</taxon>
        <taxon>Dikarya</taxon>
        <taxon>Ascomycota</taxon>
        <taxon>Pezizomycotina</taxon>
        <taxon>Sordariomycetes</taxon>
        <taxon>Hypocreomycetidae</taxon>
        <taxon>Hypocreales</taxon>
        <taxon>Cordycipitaceae</taxon>
        <taxon>Cordyceps</taxon>
    </lineage>
</organism>
<dbReference type="GO" id="GO:0005737">
    <property type="term" value="C:cytoplasm"/>
    <property type="evidence" value="ECO:0007669"/>
    <property type="project" value="TreeGrafter"/>
</dbReference>
<gene>
    <name evidence="3" type="ORF">A9K55_008414</name>
</gene>
<evidence type="ECO:0000256" key="1">
    <source>
        <dbReference type="SAM" id="MobiDB-lite"/>
    </source>
</evidence>
<dbReference type="SUPFAM" id="SSF56112">
    <property type="entry name" value="Protein kinase-like (PK-like)"/>
    <property type="match status" value="1"/>
</dbReference>
<feature type="compositionally biased region" description="Basic and acidic residues" evidence="1">
    <location>
        <begin position="334"/>
        <end position="349"/>
    </location>
</feature>
<dbReference type="GO" id="GO:0044773">
    <property type="term" value="P:mitotic DNA damage checkpoint signaling"/>
    <property type="evidence" value="ECO:0007669"/>
    <property type="project" value="TreeGrafter"/>
</dbReference>
<dbReference type="SMART" id="SM00220">
    <property type="entry name" value="S_TKc"/>
    <property type="match status" value="1"/>
</dbReference>
<dbReference type="InterPro" id="IPR011009">
    <property type="entry name" value="Kinase-like_dom_sf"/>
</dbReference>
<feature type="compositionally biased region" description="Polar residues" evidence="1">
    <location>
        <begin position="318"/>
        <end position="329"/>
    </location>
</feature>
<reference evidence="3 4" key="1">
    <citation type="journal article" date="2017" name="BMC Genomics">
        <title>Chromosome level assembly and secondary metabolite potential of the parasitic fungus Cordyceps militaris.</title>
        <authorList>
            <person name="Kramer G.J."/>
            <person name="Nodwell J.R."/>
        </authorList>
    </citation>
    <scope>NUCLEOTIDE SEQUENCE [LARGE SCALE GENOMIC DNA]</scope>
    <source>
        <strain evidence="3 4">ATCC 34164</strain>
    </source>
</reference>
<dbReference type="PROSITE" id="PS50011">
    <property type="entry name" value="PROTEIN_KINASE_DOM"/>
    <property type="match status" value="1"/>
</dbReference>
<dbReference type="GO" id="GO:0005524">
    <property type="term" value="F:ATP binding"/>
    <property type="evidence" value="ECO:0007669"/>
    <property type="project" value="InterPro"/>
</dbReference>
<protein>
    <submittedName>
        <fullName evidence="3">Serine threonine-kinase RAD53</fullName>
    </submittedName>
</protein>
<feature type="domain" description="Protein kinase" evidence="2">
    <location>
        <begin position="48"/>
        <end position="313"/>
    </location>
</feature>
<keyword evidence="3" id="KW-0808">Transferase</keyword>
<dbReference type="InterPro" id="IPR008271">
    <property type="entry name" value="Ser/Thr_kinase_AS"/>
</dbReference>
<evidence type="ECO:0000313" key="3">
    <source>
        <dbReference type="EMBL" id="ATY63269.1"/>
    </source>
</evidence>
<dbReference type="GO" id="GO:0005634">
    <property type="term" value="C:nucleus"/>
    <property type="evidence" value="ECO:0007669"/>
    <property type="project" value="TreeGrafter"/>
</dbReference>
<dbReference type="InterPro" id="IPR000719">
    <property type="entry name" value="Prot_kinase_dom"/>
</dbReference>
<dbReference type="Proteomes" id="UP000323067">
    <property type="component" value="Chromosome vii"/>
</dbReference>
<dbReference type="PANTHER" id="PTHR44167">
    <property type="entry name" value="OVARIAN-SPECIFIC SERINE/THREONINE-PROTEIN KINASE LOK-RELATED"/>
    <property type="match status" value="1"/>
</dbReference>
<evidence type="ECO:0000259" key="2">
    <source>
        <dbReference type="PROSITE" id="PS50011"/>
    </source>
</evidence>
<evidence type="ECO:0000313" key="4">
    <source>
        <dbReference type="Proteomes" id="UP000323067"/>
    </source>
</evidence>
<proteinExistence type="predicted"/>
<feature type="region of interest" description="Disordered" evidence="1">
    <location>
        <begin position="318"/>
        <end position="355"/>
    </location>
</feature>
<dbReference type="PROSITE" id="PS00108">
    <property type="entry name" value="PROTEIN_KINASE_ST"/>
    <property type="match status" value="1"/>
</dbReference>
<dbReference type="Pfam" id="PF00069">
    <property type="entry name" value="Pkinase"/>
    <property type="match status" value="1"/>
</dbReference>
<dbReference type="PANTHER" id="PTHR44167:SF24">
    <property type="entry name" value="SERINE_THREONINE-PROTEIN KINASE CHK2"/>
    <property type="match status" value="1"/>
</dbReference>
<dbReference type="VEuPathDB" id="FungiDB:CCM_01064"/>
<dbReference type="Gene3D" id="1.10.510.10">
    <property type="entry name" value="Transferase(Phosphotransferase) domain 1"/>
    <property type="match status" value="1"/>
</dbReference>
<dbReference type="EMBL" id="CP023324">
    <property type="protein sequence ID" value="ATY63269.1"/>
    <property type="molecule type" value="Genomic_DNA"/>
</dbReference>
<accession>A0A2H4SJL9</accession>
<dbReference type="GO" id="GO:0004674">
    <property type="term" value="F:protein serine/threonine kinase activity"/>
    <property type="evidence" value="ECO:0007669"/>
    <property type="project" value="TreeGrafter"/>
</dbReference>
<dbReference type="OrthoDB" id="10252171at2759"/>
<keyword evidence="3" id="KW-0418">Kinase</keyword>
<sequence>MDRSNLVKSLPDIVRDAKIEAEIYPNQTKNIFYISTRSVRKKRIEELWVRDRELGRGGYGIVHLERCKTDGKTKVRAVKQIRKAAVPGQEFDYLRELEAVMKFSHPKYQHCFVRSDGWYESRDCIFIVMEYLEHGDLQKHLKQPLQEREARLITSQVLEGLRFMHENGFTHRDLKPANIMVVNKGPRWFVKIADFGISKRRHESSMSLQTPQRGTVGFAAPEVFGVGNAKGSYTSVVDMWSLGAVVYTMFTRTTPFPTVGDVCRYARGEIGFPLEKLKQCRITQHCQQFIMSLMVPDARQRLSSSKADKHPWMTIESSLMGSNGSNMRRSYSFRGRERSKRENVVEKVLSKQKHR</sequence>
<dbReference type="AlphaFoldDB" id="A0A2H4SJL9"/>
<name>A0A2H4SJL9_CORMI</name>
<dbReference type="VEuPathDB" id="FungiDB:A9K55_008414"/>